<accession>A0ABW2ZA55</accession>
<keyword evidence="2" id="KW-1185">Reference proteome</keyword>
<reference evidence="2" key="1">
    <citation type="journal article" date="2019" name="Int. J. Syst. Evol. Microbiol.">
        <title>The Global Catalogue of Microorganisms (GCM) 10K type strain sequencing project: providing services to taxonomists for standard genome sequencing and annotation.</title>
        <authorList>
            <consortium name="The Broad Institute Genomics Platform"/>
            <consortium name="The Broad Institute Genome Sequencing Center for Infectious Disease"/>
            <person name="Wu L."/>
            <person name="Ma J."/>
        </authorList>
    </citation>
    <scope>NUCLEOTIDE SEQUENCE [LARGE SCALE GENOMIC DNA]</scope>
    <source>
        <strain evidence="2">CCUG 60022</strain>
    </source>
</reference>
<dbReference type="Proteomes" id="UP001597032">
    <property type="component" value="Unassembled WGS sequence"/>
</dbReference>
<dbReference type="PROSITE" id="PS51257">
    <property type="entry name" value="PROKAR_LIPOPROTEIN"/>
    <property type="match status" value="1"/>
</dbReference>
<sequence>MKKIITTLSFLILLGCSSTRFVDSWKNNKIPLFKPNKILVIGITDNLTARKLFEEKLKKKLLDRGMNAEESMLVIDKMFTSTKRTENEIDELIKGLYSKGYDAVIINTLKGVEEKRKYSDNFYDLNYNWTPFTRYYFRFQDIYFTPQYYEEYKVYHIETSIYNINVEENKSLVWVGAFNIVNPQSMKTVINDYTLAVIKQLEKEHLIN</sequence>
<dbReference type="RefSeq" id="WP_298285433.1">
    <property type="nucleotide sequence ID" value="NZ_JBHTIC010000019.1"/>
</dbReference>
<evidence type="ECO:0000313" key="1">
    <source>
        <dbReference type="EMBL" id="MFD0762874.1"/>
    </source>
</evidence>
<dbReference type="EMBL" id="JBHTIC010000019">
    <property type="protein sequence ID" value="MFD0762874.1"/>
    <property type="molecule type" value="Genomic_DNA"/>
</dbReference>
<organism evidence="1 2">
    <name type="scientific">Lutibacter aestuarii</name>
    <dbReference type="NCBI Taxonomy" id="861111"/>
    <lineage>
        <taxon>Bacteria</taxon>
        <taxon>Pseudomonadati</taxon>
        <taxon>Bacteroidota</taxon>
        <taxon>Flavobacteriia</taxon>
        <taxon>Flavobacteriales</taxon>
        <taxon>Flavobacteriaceae</taxon>
        <taxon>Lutibacter</taxon>
    </lineage>
</organism>
<evidence type="ECO:0008006" key="3">
    <source>
        <dbReference type="Google" id="ProtNLM"/>
    </source>
</evidence>
<comment type="caution">
    <text evidence="1">The sequence shown here is derived from an EMBL/GenBank/DDBJ whole genome shotgun (WGS) entry which is preliminary data.</text>
</comment>
<evidence type="ECO:0000313" key="2">
    <source>
        <dbReference type="Proteomes" id="UP001597032"/>
    </source>
</evidence>
<gene>
    <name evidence="1" type="ORF">ACFQZW_12350</name>
</gene>
<proteinExistence type="predicted"/>
<name>A0ABW2ZA55_9FLAO</name>
<protein>
    <recommendedName>
        <fullName evidence="3">Cardiolipin synthetase</fullName>
    </recommendedName>
</protein>